<evidence type="ECO:0000313" key="5">
    <source>
        <dbReference type="Proteomes" id="UP000261166"/>
    </source>
</evidence>
<gene>
    <name evidence="3" type="ORF">DWY69_09190</name>
    <name evidence="2" type="ORF">DXC51_19785</name>
</gene>
<comment type="caution">
    <text evidence="3">The sequence shown here is derived from an EMBL/GenBank/DDBJ whole genome shotgun (WGS) entry which is preliminary data.</text>
</comment>
<sequence length="623" mass="70694">MVSEKQVKFYRKWENWILPLLFTLALLLFTSLRFDYYYSLNDDVLMKDILAGVYTGVPESRNVQMLYPLSLLLSLLVKVFHTSYVYGIFLCLCQFGSLYLILYRSMRYGKKTVGKVLLCLLESLLFAGLLLPHLVFVQYTVTSGLLGAAGIFWFLTGEAAACPGMQARSGKENGWGCFVKRNLPAVLLCVLAFLLRPEMMMLLLPLASVAGLWKWGMERPVFTRYNAFCYVGVFFLILIGLLLGEVSNTAAYGSGEWKEFFRLFDARTEVYDFKTETILKFEENQEFYTSLGLDETQGALLENYNYGIDDSIDAALMEKISGYSREKEGYFGKTLKEGIWLYKARLQNMPGLDFDAAVEMPFLLTEAALAVLLLLTAFLKRRAGVIWQLLAFGGVRSILWMYLILRNRVPERISHPLYTVEIVMLAALLFMYLTKNGAADEAAQEELEKVRNPYRWLNPVFVTAALLLVTALSILPRTFARTVQEYAAREEINRTDIAARAYYQSHPENLFLADVYSTVKFSEKMFRDGECVLGNYDLLGGWLCKSPLAEKKLKAFGYASLGQALLEGENVYLVAETGQSLDWLTDYFGRRGTVLRAEPKEVIGAADSGLVIYSLHREEEVND</sequence>
<evidence type="ECO:0000313" key="2">
    <source>
        <dbReference type="EMBL" id="RGE57301.1"/>
    </source>
</evidence>
<feature type="transmembrane region" description="Helical" evidence="1">
    <location>
        <begin position="185"/>
        <end position="213"/>
    </location>
</feature>
<organism evidence="3 5">
    <name type="scientific">Eisenbergiella massiliensis</name>
    <dbReference type="NCBI Taxonomy" id="1720294"/>
    <lineage>
        <taxon>Bacteria</taxon>
        <taxon>Bacillati</taxon>
        <taxon>Bacillota</taxon>
        <taxon>Clostridia</taxon>
        <taxon>Lachnospirales</taxon>
        <taxon>Lachnospiraceae</taxon>
        <taxon>Eisenbergiella</taxon>
    </lineage>
</organism>
<dbReference type="GeneID" id="97989050"/>
<dbReference type="EMBL" id="QVLV01000016">
    <property type="protein sequence ID" value="RGE57301.1"/>
    <property type="molecule type" value="Genomic_DNA"/>
</dbReference>
<evidence type="ECO:0000256" key="1">
    <source>
        <dbReference type="SAM" id="Phobius"/>
    </source>
</evidence>
<dbReference type="Proteomes" id="UP000260812">
    <property type="component" value="Unassembled WGS sequence"/>
</dbReference>
<dbReference type="OrthoDB" id="1995137at2"/>
<feature type="transmembrane region" description="Helical" evidence="1">
    <location>
        <begin position="417"/>
        <end position="434"/>
    </location>
</feature>
<dbReference type="RefSeq" id="WP_025488464.1">
    <property type="nucleotide sequence ID" value="NZ_CALBAU010000316.1"/>
</dbReference>
<feature type="transmembrane region" description="Helical" evidence="1">
    <location>
        <begin position="362"/>
        <end position="379"/>
    </location>
</feature>
<feature type="transmembrane region" description="Helical" evidence="1">
    <location>
        <begin position="385"/>
        <end position="405"/>
    </location>
</feature>
<keyword evidence="1" id="KW-0472">Membrane</keyword>
<evidence type="ECO:0008006" key="6">
    <source>
        <dbReference type="Google" id="ProtNLM"/>
    </source>
</evidence>
<feature type="transmembrane region" description="Helical" evidence="1">
    <location>
        <begin position="454"/>
        <end position="475"/>
    </location>
</feature>
<reference evidence="3 5" key="1">
    <citation type="submission" date="2018-08" db="EMBL/GenBank/DDBJ databases">
        <title>A genome reference for cultivated species of the human gut microbiota.</title>
        <authorList>
            <person name="Zou Y."/>
            <person name="Xue W."/>
            <person name="Luo G."/>
        </authorList>
    </citation>
    <scope>NUCLEOTIDE SEQUENCE [LARGE SCALE GENOMIC DNA]</scope>
    <source>
        <strain evidence="3 5">AF26-4BH</strain>
        <strain evidence="2">TF05-5AC</strain>
    </source>
</reference>
<dbReference type="AlphaFoldDB" id="A0A3E3IYA9"/>
<feature type="transmembrane region" description="Helical" evidence="1">
    <location>
        <begin position="145"/>
        <end position="164"/>
    </location>
</feature>
<evidence type="ECO:0000313" key="3">
    <source>
        <dbReference type="EMBL" id="RGE72079.1"/>
    </source>
</evidence>
<proteinExistence type="predicted"/>
<dbReference type="Proteomes" id="UP000261166">
    <property type="component" value="Unassembled WGS sequence"/>
</dbReference>
<keyword evidence="1" id="KW-1133">Transmembrane helix</keyword>
<dbReference type="EMBL" id="QVLU01000007">
    <property type="protein sequence ID" value="RGE72079.1"/>
    <property type="molecule type" value="Genomic_DNA"/>
</dbReference>
<protein>
    <recommendedName>
        <fullName evidence="6">Glycosyltransferase RgtA/B/C/D-like domain-containing protein</fullName>
    </recommendedName>
</protein>
<feature type="transmembrane region" description="Helical" evidence="1">
    <location>
        <begin position="116"/>
        <end position="139"/>
    </location>
</feature>
<evidence type="ECO:0000313" key="4">
    <source>
        <dbReference type="Proteomes" id="UP000260812"/>
    </source>
</evidence>
<accession>A0A3E3IYA9</accession>
<feature type="transmembrane region" description="Helical" evidence="1">
    <location>
        <begin position="225"/>
        <end position="244"/>
    </location>
</feature>
<name>A0A3E3IYA9_9FIRM</name>
<keyword evidence="4" id="KW-1185">Reference proteome</keyword>
<keyword evidence="1" id="KW-0812">Transmembrane</keyword>
<feature type="transmembrane region" description="Helical" evidence="1">
    <location>
        <begin position="84"/>
        <end position="104"/>
    </location>
</feature>